<dbReference type="InterPro" id="IPR003793">
    <property type="entry name" value="UPF0166"/>
</dbReference>
<name>A0ABS0B833_9GAMM</name>
<dbReference type="RefSeq" id="WP_194929870.1">
    <property type="nucleotide sequence ID" value="NZ_JADLZT010000002.1"/>
</dbReference>
<gene>
    <name evidence="2" type="ORF">IU514_04465</name>
</gene>
<protein>
    <submittedName>
        <fullName evidence="2">DUF190 domain-containing protein</fullName>
    </submittedName>
</protein>
<evidence type="ECO:0000313" key="2">
    <source>
        <dbReference type="EMBL" id="MBF6023280.1"/>
    </source>
</evidence>
<dbReference type="InterPro" id="IPR011322">
    <property type="entry name" value="N-reg_PII-like_a/b"/>
</dbReference>
<proteinExistence type="inferred from homology"/>
<organism evidence="2 3">
    <name type="scientific">Lysobacter niastensis</name>
    <dbReference type="NCBI Taxonomy" id="380629"/>
    <lineage>
        <taxon>Bacteria</taxon>
        <taxon>Pseudomonadati</taxon>
        <taxon>Pseudomonadota</taxon>
        <taxon>Gammaproteobacteria</taxon>
        <taxon>Lysobacterales</taxon>
        <taxon>Lysobacteraceae</taxon>
        <taxon>Lysobacter</taxon>
    </lineage>
</organism>
<accession>A0ABS0B833</accession>
<dbReference type="Gene3D" id="3.30.70.120">
    <property type="match status" value="1"/>
</dbReference>
<sequence length="119" mass="13106">MAHALESEHDDAQAGVCLSLYVQESRRHEGRLLHEWIIEQARAMELPGASVFRAIAGYGHHGRMHRQSYLELQGELPLEVVFVLSVAQSDALLAKLREAGVGAFWVRTAADYGLLPDGG</sequence>
<dbReference type="PANTHER" id="PTHR35983:SF1">
    <property type="entry name" value="UPF0166 PROTEIN TM_0021"/>
    <property type="match status" value="1"/>
</dbReference>
<keyword evidence="3" id="KW-1185">Reference proteome</keyword>
<comment type="similarity">
    <text evidence="1">Belongs to the UPF0166 family.</text>
</comment>
<dbReference type="Proteomes" id="UP001429984">
    <property type="component" value="Unassembled WGS sequence"/>
</dbReference>
<dbReference type="SUPFAM" id="SSF54913">
    <property type="entry name" value="GlnB-like"/>
    <property type="match status" value="1"/>
</dbReference>
<dbReference type="Pfam" id="PF02641">
    <property type="entry name" value="DUF190"/>
    <property type="match status" value="1"/>
</dbReference>
<comment type="caution">
    <text evidence="2">The sequence shown here is derived from an EMBL/GenBank/DDBJ whole genome shotgun (WGS) entry which is preliminary data.</text>
</comment>
<evidence type="ECO:0000256" key="1">
    <source>
        <dbReference type="ARBA" id="ARBA00010554"/>
    </source>
</evidence>
<dbReference type="PANTHER" id="PTHR35983">
    <property type="entry name" value="UPF0166 PROTEIN TM_0021"/>
    <property type="match status" value="1"/>
</dbReference>
<dbReference type="InterPro" id="IPR015867">
    <property type="entry name" value="N-reg_PII/ATP_PRibTrfase_C"/>
</dbReference>
<dbReference type="EMBL" id="JADLZT010000002">
    <property type="protein sequence ID" value="MBF6023280.1"/>
    <property type="molecule type" value="Genomic_DNA"/>
</dbReference>
<evidence type="ECO:0000313" key="3">
    <source>
        <dbReference type="Proteomes" id="UP001429984"/>
    </source>
</evidence>
<reference evidence="2 3" key="1">
    <citation type="submission" date="2020-11" db="EMBL/GenBank/DDBJ databases">
        <title>Draft Genome Sequence and Secondary Metabolite Biosynthetic Potential of the Lysobacter niastensis Type strain DSM 18481.</title>
        <authorList>
            <person name="Turrini P."/>
            <person name="Artuso I."/>
            <person name="Tescari M."/>
            <person name="Lugli G.A."/>
            <person name="Frangipani E."/>
            <person name="Ventura M."/>
            <person name="Visca P."/>
        </authorList>
    </citation>
    <scope>NUCLEOTIDE SEQUENCE [LARGE SCALE GENOMIC DNA]</scope>
    <source>
        <strain evidence="2 3">DSM 18481</strain>
    </source>
</reference>